<dbReference type="AlphaFoldDB" id="A0A5N5WAM6"/>
<organism evidence="1 2">
    <name type="scientific">Streptomyces mobaraensis</name>
    <name type="common">Streptoverticillium mobaraense</name>
    <dbReference type="NCBI Taxonomy" id="35621"/>
    <lineage>
        <taxon>Bacteria</taxon>
        <taxon>Bacillati</taxon>
        <taxon>Actinomycetota</taxon>
        <taxon>Actinomycetes</taxon>
        <taxon>Kitasatosporales</taxon>
        <taxon>Streptomycetaceae</taxon>
        <taxon>Streptomyces</taxon>
    </lineage>
</organism>
<comment type="caution">
    <text evidence="1">The sequence shown here is derived from an EMBL/GenBank/DDBJ whole genome shotgun (WGS) entry which is preliminary data.</text>
</comment>
<accession>A0A5N5WAM6</accession>
<evidence type="ECO:0008006" key="3">
    <source>
        <dbReference type="Google" id="ProtNLM"/>
    </source>
</evidence>
<reference evidence="1 2" key="1">
    <citation type="journal article" date="2019" name="Microb. Cell Fact.">
        <title>Exploring novel herbicidin analogues by transcriptional regulator overexpression and MS/MS molecular networking.</title>
        <authorList>
            <person name="Shi Y."/>
            <person name="Gu R."/>
            <person name="Li Y."/>
            <person name="Wang X."/>
            <person name="Ren W."/>
            <person name="Li X."/>
            <person name="Wang L."/>
            <person name="Xie Y."/>
            <person name="Hong B."/>
        </authorList>
    </citation>
    <scope>NUCLEOTIDE SEQUENCE [LARGE SCALE GENOMIC DNA]</scope>
    <source>
        <strain evidence="1 2">US-43</strain>
    </source>
</reference>
<evidence type="ECO:0000313" key="1">
    <source>
        <dbReference type="EMBL" id="KAB7847758.1"/>
    </source>
</evidence>
<dbReference type="Proteomes" id="UP000327000">
    <property type="component" value="Unassembled WGS sequence"/>
</dbReference>
<protein>
    <recommendedName>
        <fullName evidence="3">Glycosyltransferase</fullName>
    </recommendedName>
</protein>
<dbReference type="EMBL" id="VOKX01000015">
    <property type="protein sequence ID" value="KAB7847758.1"/>
    <property type="molecule type" value="Genomic_DNA"/>
</dbReference>
<gene>
    <name evidence="1" type="ORF">FRZ00_10435</name>
</gene>
<sequence>MAGARVLIAGNFHWQAGFSQTVAAYVEAAGEAGCEVRVSGPLSRMDEQIPRHLPVEPDVRWGTHLVFMFEARQYLSDEQIELAGSIPRHRRLIIDFDGHWGGVATAGDSSVGTHPVEQWQRLYSTLGDLVLQPKAGPLPDGAEFFPCFGMPRLVRHPLELGRERDCDLQYIGSNWGRWEPFLEVVEAARRARLRRIRVCGRWWDGETCPGFEDITSAEPERLAGVDVRPPVPFGHVVTEMGRSVITPVLVSPLVADTGLLTARAFETLASGSLPVLPAAAEFMSFLYGGGAEPLMLGPDPAATLGRLTGEFERHAELVGRIQEQARARYNYPRLLGELLAFFR</sequence>
<evidence type="ECO:0000313" key="2">
    <source>
        <dbReference type="Proteomes" id="UP000327000"/>
    </source>
</evidence>
<name>A0A5N5WAM6_STRMB</name>
<proteinExistence type="predicted"/>
<dbReference type="OrthoDB" id="3982807at2"/>
<keyword evidence="2" id="KW-1185">Reference proteome</keyword>